<dbReference type="PANTHER" id="PTHR32487">
    <property type="entry name" value="3-OXO-DELTA(4,5)-STEROID 5-BETA-REDUCTASE"/>
    <property type="match status" value="1"/>
</dbReference>
<organism evidence="1 2">
    <name type="scientific">Trifolium medium</name>
    <dbReference type="NCBI Taxonomy" id="97028"/>
    <lineage>
        <taxon>Eukaryota</taxon>
        <taxon>Viridiplantae</taxon>
        <taxon>Streptophyta</taxon>
        <taxon>Embryophyta</taxon>
        <taxon>Tracheophyta</taxon>
        <taxon>Spermatophyta</taxon>
        <taxon>Magnoliopsida</taxon>
        <taxon>eudicotyledons</taxon>
        <taxon>Gunneridae</taxon>
        <taxon>Pentapetalae</taxon>
        <taxon>rosids</taxon>
        <taxon>fabids</taxon>
        <taxon>Fabales</taxon>
        <taxon>Fabaceae</taxon>
        <taxon>Papilionoideae</taxon>
        <taxon>50 kb inversion clade</taxon>
        <taxon>NPAAA clade</taxon>
        <taxon>Hologalegina</taxon>
        <taxon>IRL clade</taxon>
        <taxon>Trifolieae</taxon>
        <taxon>Trifolium</taxon>
    </lineage>
</organism>
<evidence type="ECO:0000313" key="1">
    <source>
        <dbReference type="EMBL" id="MCI43219.1"/>
    </source>
</evidence>
<feature type="non-terminal residue" evidence="1">
    <location>
        <position position="100"/>
    </location>
</feature>
<reference evidence="1 2" key="1">
    <citation type="journal article" date="2018" name="Front. Plant Sci.">
        <title>Red Clover (Trifolium pratense) and Zigzag Clover (T. medium) - A Picture of Genomic Similarities and Differences.</title>
        <authorList>
            <person name="Dluhosova J."/>
            <person name="Istvanek J."/>
            <person name="Nedelnik J."/>
            <person name="Repkova J."/>
        </authorList>
    </citation>
    <scope>NUCLEOTIDE SEQUENCE [LARGE SCALE GENOMIC DNA]</scope>
    <source>
        <strain evidence="2">cv. 10/8</strain>
        <tissue evidence="1">Leaf</tissue>
    </source>
</reference>
<name>A0A392S3F7_9FABA</name>
<dbReference type="AlphaFoldDB" id="A0A392S3F7"/>
<proteinExistence type="predicted"/>
<dbReference type="Proteomes" id="UP000265520">
    <property type="component" value="Unassembled WGS sequence"/>
</dbReference>
<sequence length="100" mass="11007">MAGLSLAETLKQPDSLGAPWKVYGAARRSPDDWFPSSILDGFINLDAVNSADTHAKLSHIAHEITHLFWVTFQFNADEDVNISVNRTMLVNVLNALKSSP</sequence>
<keyword evidence="2" id="KW-1185">Reference proteome</keyword>
<protein>
    <submittedName>
        <fullName evidence="1">3-oxo-delta(45)-steroid 5-beta-reductase-like protein</fullName>
    </submittedName>
</protein>
<dbReference type="Gene3D" id="3.40.50.720">
    <property type="entry name" value="NAD(P)-binding Rossmann-like Domain"/>
    <property type="match status" value="1"/>
</dbReference>
<accession>A0A392S3F7</accession>
<evidence type="ECO:0000313" key="2">
    <source>
        <dbReference type="Proteomes" id="UP000265520"/>
    </source>
</evidence>
<dbReference type="EMBL" id="LXQA010314421">
    <property type="protein sequence ID" value="MCI43219.1"/>
    <property type="molecule type" value="Genomic_DNA"/>
</dbReference>
<comment type="caution">
    <text evidence="1">The sequence shown here is derived from an EMBL/GenBank/DDBJ whole genome shotgun (WGS) entry which is preliminary data.</text>
</comment>
<dbReference type="PANTHER" id="PTHR32487:SF13">
    <property type="entry name" value="LOW QUALITY PROTEIN: IRIDOID SYNTHASE-LIKE"/>
    <property type="match status" value="1"/>
</dbReference>